<name>A0AAW0BZV3_9AGAR</name>
<dbReference type="EMBL" id="JAYKXP010000067">
    <property type="protein sequence ID" value="KAK7032198.1"/>
    <property type="molecule type" value="Genomic_DNA"/>
</dbReference>
<protein>
    <submittedName>
        <fullName evidence="1">Uncharacterized protein</fullName>
    </submittedName>
</protein>
<keyword evidence="2" id="KW-1185">Reference proteome</keyword>
<accession>A0AAW0BZV3</accession>
<evidence type="ECO:0000313" key="2">
    <source>
        <dbReference type="Proteomes" id="UP001383192"/>
    </source>
</evidence>
<sequence>MFKGYDHAAAKESLLKWTSTRINAEFSKPNICKLLHDTSDINSICGGTPTAWRLVTNPREPEEVVFKIQGVIVFSELPPFTKQLGKKASAAVLRQGITLTGFGSQAFEDGINGIKIADLLLRRNVPQLDSTPLSCTDELDGHQALHLSNRYFLSRRLANGETSVDLDPVVDPYGILKKVGGTDFVHTAENIVEYEKVKKADDKEIIFESISPAVFRVGDVVEAQFTLMMVPTGRNGKPPYKSFATLRSITLLDDTYSKKYEIEKIVVSRSNTTLKRSAGNWQETEELTTKQMRGMDIGGRA</sequence>
<dbReference type="AlphaFoldDB" id="A0AAW0BZV3"/>
<reference evidence="1 2" key="1">
    <citation type="submission" date="2024-01" db="EMBL/GenBank/DDBJ databases">
        <title>A draft genome for a cacao thread blight-causing isolate of Paramarasmius palmivorus.</title>
        <authorList>
            <person name="Baruah I.K."/>
            <person name="Bukari Y."/>
            <person name="Amoako-Attah I."/>
            <person name="Meinhardt L.W."/>
            <person name="Bailey B.A."/>
            <person name="Cohen S.P."/>
        </authorList>
    </citation>
    <scope>NUCLEOTIDE SEQUENCE [LARGE SCALE GENOMIC DNA]</scope>
    <source>
        <strain evidence="1 2">GH-12</strain>
    </source>
</reference>
<comment type="caution">
    <text evidence="1">The sequence shown here is derived from an EMBL/GenBank/DDBJ whole genome shotgun (WGS) entry which is preliminary data.</text>
</comment>
<dbReference type="Proteomes" id="UP001383192">
    <property type="component" value="Unassembled WGS sequence"/>
</dbReference>
<evidence type="ECO:0000313" key="1">
    <source>
        <dbReference type="EMBL" id="KAK7032198.1"/>
    </source>
</evidence>
<organism evidence="1 2">
    <name type="scientific">Paramarasmius palmivorus</name>
    <dbReference type="NCBI Taxonomy" id="297713"/>
    <lineage>
        <taxon>Eukaryota</taxon>
        <taxon>Fungi</taxon>
        <taxon>Dikarya</taxon>
        <taxon>Basidiomycota</taxon>
        <taxon>Agaricomycotina</taxon>
        <taxon>Agaricomycetes</taxon>
        <taxon>Agaricomycetidae</taxon>
        <taxon>Agaricales</taxon>
        <taxon>Marasmiineae</taxon>
        <taxon>Marasmiaceae</taxon>
        <taxon>Paramarasmius</taxon>
    </lineage>
</organism>
<gene>
    <name evidence="1" type="ORF">VNI00_013372</name>
</gene>
<proteinExistence type="predicted"/>